<gene>
    <name evidence="1" type="ORF">A2Y62_06440</name>
</gene>
<proteinExistence type="predicted"/>
<protein>
    <submittedName>
        <fullName evidence="1">Uncharacterized protein</fullName>
    </submittedName>
</protein>
<evidence type="ECO:0000313" key="1">
    <source>
        <dbReference type="EMBL" id="OGF65728.1"/>
    </source>
</evidence>
<dbReference type="EMBL" id="MFGW01000107">
    <property type="protein sequence ID" value="OGF65728.1"/>
    <property type="molecule type" value="Genomic_DNA"/>
</dbReference>
<comment type="caution">
    <text evidence="1">The sequence shown here is derived from an EMBL/GenBank/DDBJ whole genome shotgun (WGS) entry which is preliminary data.</text>
</comment>
<dbReference type="AlphaFoldDB" id="A0A1F5VR13"/>
<accession>A0A1F5VR13</accession>
<evidence type="ECO:0000313" key="2">
    <source>
        <dbReference type="Proteomes" id="UP000178943"/>
    </source>
</evidence>
<sequence length="196" mass="23421">MENNTFILLLINLFKLIRRYKDAFIIGVKMFFKSMHNIKQKNELENILKDFDKVLFYSINTFHITKILIPLIEKADDSRKMLINSKMDLILKHYSSLKDIVDSKLYDISVVKIILENIFIDIEFLFKNCYEAKPWNRSNWNTLKDMENVDNFIEIYNSNKAKLKSFWKCYFKEANKFSSSSFVNELNVWIHSNSNS</sequence>
<dbReference type="Proteomes" id="UP000178943">
    <property type="component" value="Unassembled WGS sequence"/>
</dbReference>
<name>A0A1F5VR13_9BACT</name>
<organism evidence="1 2">
    <name type="scientific">Candidatus Fischerbacteria bacterium RBG_13_37_8</name>
    <dbReference type="NCBI Taxonomy" id="1817863"/>
    <lineage>
        <taxon>Bacteria</taxon>
        <taxon>Candidatus Fischeribacteriota</taxon>
    </lineage>
</organism>
<reference evidence="1 2" key="1">
    <citation type="journal article" date="2016" name="Nat. Commun.">
        <title>Thousands of microbial genomes shed light on interconnected biogeochemical processes in an aquifer system.</title>
        <authorList>
            <person name="Anantharaman K."/>
            <person name="Brown C.T."/>
            <person name="Hug L.A."/>
            <person name="Sharon I."/>
            <person name="Castelle C.J."/>
            <person name="Probst A.J."/>
            <person name="Thomas B.C."/>
            <person name="Singh A."/>
            <person name="Wilkins M.J."/>
            <person name="Karaoz U."/>
            <person name="Brodie E.L."/>
            <person name="Williams K.H."/>
            <person name="Hubbard S.S."/>
            <person name="Banfield J.F."/>
        </authorList>
    </citation>
    <scope>NUCLEOTIDE SEQUENCE [LARGE SCALE GENOMIC DNA]</scope>
</reference>